<dbReference type="Pfam" id="PF10706">
    <property type="entry name" value="Aminoglyc_resit"/>
    <property type="match status" value="1"/>
</dbReference>
<accession>A0A4Q9DVV2</accession>
<evidence type="ECO:0000313" key="1">
    <source>
        <dbReference type="EMBL" id="TBL79121.1"/>
    </source>
</evidence>
<dbReference type="AlphaFoldDB" id="A0A4Q9DVV2"/>
<dbReference type="Gene3D" id="3.30.460.40">
    <property type="match status" value="1"/>
</dbReference>
<organism evidence="1 2">
    <name type="scientific">Paenibacillus thalictri</name>
    <dbReference type="NCBI Taxonomy" id="2527873"/>
    <lineage>
        <taxon>Bacteria</taxon>
        <taxon>Bacillati</taxon>
        <taxon>Bacillota</taxon>
        <taxon>Bacilli</taxon>
        <taxon>Bacillales</taxon>
        <taxon>Paenibacillaceae</taxon>
        <taxon>Paenibacillus</taxon>
    </lineage>
</organism>
<evidence type="ECO:0000313" key="2">
    <source>
        <dbReference type="Proteomes" id="UP000293142"/>
    </source>
</evidence>
<dbReference type="InterPro" id="IPR019646">
    <property type="entry name" value="Aminoglyc_AdlTrfase"/>
</dbReference>
<dbReference type="RefSeq" id="WP_131013757.1">
    <property type="nucleotide sequence ID" value="NZ_SIRE01000008.1"/>
</dbReference>
<evidence type="ECO:0008006" key="3">
    <source>
        <dbReference type="Google" id="ProtNLM"/>
    </source>
</evidence>
<sequence length="221" mass="25796">MEKIILKAFTFLCNQGFDWSICGGTAIDLFIGRQTRIHKDLDVAVFWEDRNSIIELMLSSGWRVLQACGGGVVQELKGMQKESFEKRNLFCFNAHEERVRLELIEEERYRFGLEKTEQRDFTYVEFLFNDRHNGELYLPGNSNIKRELNKAILSASDEVPYLAPELVLFYKSSYLNGSDAADHHQDFAVTLPHLNVEQKGWLREALEKQYSKDHAWLKRLN</sequence>
<name>A0A4Q9DVV2_9BACL</name>
<reference evidence="1 2" key="1">
    <citation type="submission" date="2019-02" db="EMBL/GenBank/DDBJ databases">
        <title>Paenibacillus sp. nov., isolated from surface-sterilized tissue of Thalictrum simplex L.</title>
        <authorList>
            <person name="Tuo L."/>
        </authorList>
    </citation>
    <scope>NUCLEOTIDE SEQUENCE [LARGE SCALE GENOMIC DNA]</scope>
    <source>
        <strain evidence="1 2">N2SHLJ1</strain>
    </source>
</reference>
<protein>
    <recommendedName>
        <fullName evidence="3">Amino acid transporter</fullName>
    </recommendedName>
</protein>
<dbReference type="Proteomes" id="UP000293142">
    <property type="component" value="Unassembled WGS sequence"/>
</dbReference>
<dbReference type="EMBL" id="SIRE01000008">
    <property type="protein sequence ID" value="TBL79121.1"/>
    <property type="molecule type" value="Genomic_DNA"/>
</dbReference>
<comment type="caution">
    <text evidence="1">The sequence shown here is derived from an EMBL/GenBank/DDBJ whole genome shotgun (WGS) entry which is preliminary data.</text>
</comment>
<dbReference type="OrthoDB" id="9800567at2"/>
<keyword evidence="2" id="KW-1185">Reference proteome</keyword>
<gene>
    <name evidence="1" type="ORF">EYB31_12955</name>
</gene>
<proteinExistence type="predicted"/>